<reference evidence="3 4" key="1">
    <citation type="submission" date="2019-02" db="EMBL/GenBank/DDBJ databases">
        <title>Deep-cultivation of Planctomycetes and their phenomic and genomic characterization uncovers novel biology.</title>
        <authorList>
            <person name="Wiegand S."/>
            <person name="Jogler M."/>
            <person name="Boedeker C."/>
            <person name="Pinto D."/>
            <person name="Vollmers J."/>
            <person name="Rivas-Marin E."/>
            <person name="Kohn T."/>
            <person name="Peeters S.H."/>
            <person name="Heuer A."/>
            <person name="Rast P."/>
            <person name="Oberbeckmann S."/>
            <person name="Bunk B."/>
            <person name="Jeske O."/>
            <person name="Meyerdierks A."/>
            <person name="Storesund J.E."/>
            <person name="Kallscheuer N."/>
            <person name="Luecker S."/>
            <person name="Lage O.M."/>
            <person name="Pohl T."/>
            <person name="Merkel B.J."/>
            <person name="Hornburger P."/>
            <person name="Mueller R.-W."/>
            <person name="Bruemmer F."/>
            <person name="Labrenz M."/>
            <person name="Spormann A.M."/>
            <person name="Op Den Camp H."/>
            <person name="Overmann J."/>
            <person name="Amann R."/>
            <person name="Jetten M.S.M."/>
            <person name="Mascher T."/>
            <person name="Medema M.H."/>
            <person name="Devos D.P."/>
            <person name="Kaster A.-K."/>
            <person name="Ovreas L."/>
            <person name="Rohde M."/>
            <person name="Galperin M.Y."/>
            <person name="Jogler C."/>
        </authorList>
    </citation>
    <scope>NUCLEOTIDE SEQUENCE [LARGE SCALE GENOMIC DNA]</scope>
    <source>
        <strain evidence="3 4">Pla144</strain>
    </source>
</reference>
<dbReference type="Pfam" id="PF14534">
    <property type="entry name" value="DUF4440"/>
    <property type="match status" value="1"/>
</dbReference>
<keyword evidence="1" id="KW-0732">Signal</keyword>
<accession>A0A5C6CY92</accession>
<dbReference type="RefSeq" id="WP_146450793.1">
    <property type="nucleotide sequence ID" value="NZ_SJPS01000003.1"/>
</dbReference>
<feature type="domain" description="DUF4440" evidence="2">
    <location>
        <begin position="49"/>
        <end position="156"/>
    </location>
</feature>
<dbReference type="NCBIfam" id="TIGR02246">
    <property type="entry name" value="SgcJ/EcaC family oxidoreductase"/>
    <property type="match status" value="1"/>
</dbReference>
<evidence type="ECO:0000313" key="4">
    <source>
        <dbReference type="Proteomes" id="UP000318437"/>
    </source>
</evidence>
<dbReference type="SUPFAM" id="SSF54427">
    <property type="entry name" value="NTF2-like"/>
    <property type="match status" value="1"/>
</dbReference>
<gene>
    <name evidence="3" type="ORF">Pla144_23860</name>
</gene>
<evidence type="ECO:0000313" key="3">
    <source>
        <dbReference type="EMBL" id="TWU27609.1"/>
    </source>
</evidence>
<comment type="caution">
    <text evidence="3">The sequence shown here is derived from an EMBL/GenBank/DDBJ whole genome shotgun (WGS) entry which is preliminary data.</text>
</comment>
<evidence type="ECO:0000256" key="1">
    <source>
        <dbReference type="SAM" id="SignalP"/>
    </source>
</evidence>
<feature type="chain" id="PRO_5022956124" evidence="1">
    <location>
        <begin position="21"/>
        <end position="314"/>
    </location>
</feature>
<name>A0A5C6CY92_9BACT</name>
<dbReference type="EMBL" id="SJPS01000003">
    <property type="protein sequence ID" value="TWU27609.1"/>
    <property type="molecule type" value="Genomic_DNA"/>
</dbReference>
<evidence type="ECO:0000259" key="2">
    <source>
        <dbReference type="Pfam" id="PF14534"/>
    </source>
</evidence>
<keyword evidence="4" id="KW-1185">Reference proteome</keyword>
<dbReference type="Gene3D" id="3.10.450.50">
    <property type="match status" value="1"/>
</dbReference>
<dbReference type="InterPro" id="IPR011944">
    <property type="entry name" value="Steroid_delta5-4_isomerase"/>
</dbReference>
<dbReference type="AlphaFoldDB" id="A0A5C6CY92"/>
<organism evidence="3 4">
    <name type="scientific">Bythopirellula polymerisocia</name>
    <dbReference type="NCBI Taxonomy" id="2528003"/>
    <lineage>
        <taxon>Bacteria</taxon>
        <taxon>Pseudomonadati</taxon>
        <taxon>Planctomycetota</taxon>
        <taxon>Planctomycetia</taxon>
        <taxon>Pirellulales</taxon>
        <taxon>Lacipirellulaceae</taxon>
        <taxon>Bythopirellula</taxon>
    </lineage>
</organism>
<dbReference type="Proteomes" id="UP000318437">
    <property type="component" value="Unassembled WGS sequence"/>
</dbReference>
<feature type="signal peptide" evidence="1">
    <location>
        <begin position="1"/>
        <end position="20"/>
    </location>
</feature>
<dbReference type="InterPro" id="IPR027843">
    <property type="entry name" value="DUF4440"/>
</dbReference>
<dbReference type="OrthoDB" id="263788at2"/>
<dbReference type="InterPro" id="IPR032710">
    <property type="entry name" value="NTF2-like_dom_sf"/>
</dbReference>
<protein>
    <submittedName>
        <fullName evidence="3">SnoaL-like domain protein</fullName>
    </submittedName>
</protein>
<proteinExistence type="predicted"/>
<sequence precursor="true">MKTFASLFMAWSLIVSTVCAQQTLTPPVPTNSPAAATGTTTTSADEVAIRQAIASYLAAFNGHDGKALAGHWNERGSYTPPGGAAVEGRAALETSFAGYFANNPSVRLELINTEVDVISPSVAIESGFARVISPDEEPLETEYEAIHVRLANGWKIDSISEAELEAPPVSNYENLKELEWMVGEWVDGDDSSSIETSCNWTTNKNFLVRSFNVLVEGKLDFSGTQIIGWDPVNESIRSWVFDSEGGFGVGRWSGEGGNWTIHTLNTLADGRLSSSTNTYQYLDDDSFTFKSLGRQVDGELLPNIDPVKVVRKTD</sequence>